<dbReference type="OrthoDB" id="2666928at2"/>
<sequence>MKEYTLKVKNVDDLVPEIADAFGTNYENKFGEFSLEVPEHLGTGNISGINFPNGIGLHIIDCEFVEDTKFTFKNNELNSLRFMYCMKGEMRHRFSSSDDDVIVRRAEHLIVAAKYNEDQAFTFKSKKPVVMCYLEINKTKFQEQLSYDLSMIDEVYYPLFADVNALTQIQQKGYYSLQISDIIDDILTFDDVGLVRTNFLGAKALEAVSLMLRLYKEDSNNDQKKLTLRLADLDNVNAAVKYIENNIDSLTTIPEIAKAVGIEPYRLQEGFKKNYQLTVNDYIKEYRLKRSLSMLTSENMNVSEVVYALGLSSRSYFSKIFKEKYGVAPSSLISSKDETL</sequence>
<name>A0A3M0FYG0_9FLAO</name>
<dbReference type="PANTHER" id="PTHR47893:SF1">
    <property type="entry name" value="REGULATORY PROTEIN PCHR"/>
    <property type="match status" value="1"/>
</dbReference>
<dbReference type="AlphaFoldDB" id="A0A3M0FYG0"/>
<dbReference type="Proteomes" id="UP000281985">
    <property type="component" value="Unassembled WGS sequence"/>
</dbReference>
<keyword evidence="5" id="KW-1185">Reference proteome</keyword>
<dbReference type="RefSeq" id="WP_121917781.1">
    <property type="nucleotide sequence ID" value="NZ_REFV01000010.1"/>
</dbReference>
<comment type="caution">
    <text evidence="4">The sequence shown here is derived from an EMBL/GenBank/DDBJ whole genome shotgun (WGS) entry which is preliminary data.</text>
</comment>
<keyword evidence="1" id="KW-0805">Transcription regulation</keyword>
<dbReference type="SMART" id="SM00342">
    <property type="entry name" value="HTH_ARAC"/>
    <property type="match status" value="1"/>
</dbReference>
<evidence type="ECO:0000256" key="2">
    <source>
        <dbReference type="ARBA" id="ARBA00023163"/>
    </source>
</evidence>
<dbReference type="InterPro" id="IPR053142">
    <property type="entry name" value="PchR_regulatory_protein"/>
</dbReference>
<organism evidence="4 5">
    <name type="scientific">Dokdonia sinensis</name>
    <dbReference type="NCBI Taxonomy" id="2479847"/>
    <lineage>
        <taxon>Bacteria</taxon>
        <taxon>Pseudomonadati</taxon>
        <taxon>Bacteroidota</taxon>
        <taxon>Flavobacteriia</taxon>
        <taxon>Flavobacteriales</taxon>
        <taxon>Flavobacteriaceae</taxon>
        <taxon>Dokdonia</taxon>
    </lineage>
</organism>
<dbReference type="PROSITE" id="PS01124">
    <property type="entry name" value="HTH_ARAC_FAMILY_2"/>
    <property type="match status" value="1"/>
</dbReference>
<accession>A0A3M0FYG0</accession>
<gene>
    <name evidence="4" type="ORF">EAX61_11220</name>
</gene>
<dbReference type="Pfam" id="PF12833">
    <property type="entry name" value="HTH_18"/>
    <property type="match status" value="1"/>
</dbReference>
<dbReference type="InterPro" id="IPR018060">
    <property type="entry name" value="HTH_AraC"/>
</dbReference>
<dbReference type="SUPFAM" id="SSF46689">
    <property type="entry name" value="Homeodomain-like"/>
    <property type="match status" value="2"/>
</dbReference>
<dbReference type="GO" id="GO:0003700">
    <property type="term" value="F:DNA-binding transcription factor activity"/>
    <property type="evidence" value="ECO:0007669"/>
    <property type="project" value="InterPro"/>
</dbReference>
<proteinExistence type="predicted"/>
<dbReference type="EMBL" id="REFV01000010">
    <property type="protein sequence ID" value="RMB57674.1"/>
    <property type="molecule type" value="Genomic_DNA"/>
</dbReference>
<reference evidence="4 5" key="1">
    <citation type="submission" date="2018-10" db="EMBL/GenBank/DDBJ databases">
        <title>Dokdonia luteus sp. nov., isolated from sea water.</title>
        <authorList>
            <person name="Zhou L.Y."/>
            <person name="Du Z.J."/>
        </authorList>
    </citation>
    <scope>NUCLEOTIDE SEQUENCE [LARGE SCALE GENOMIC DNA]</scope>
    <source>
        <strain evidence="4 5">SH27</strain>
    </source>
</reference>
<dbReference type="Gene3D" id="1.10.10.60">
    <property type="entry name" value="Homeodomain-like"/>
    <property type="match status" value="2"/>
</dbReference>
<feature type="domain" description="HTH araC/xylS-type" evidence="3">
    <location>
        <begin position="237"/>
        <end position="335"/>
    </location>
</feature>
<evidence type="ECO:0000259" key="3">
    <source>
        <dbReference type="PROSITE" id="PS01124"/>
    </source>
</evidence>
<evidence type="ECO:0000313" key="4">
    <source>
        <dbReference type="EMBL" id="RMB57674.1"/>
    </source>
</evidence>
<evidence type="ECO:0000313" key="5">
    <source>
        <dbReference type="Proteomes" id="UP000281985"/>
    </source>
</evidence>
<keyword evidence="2" id="KW-0804">Transcription</keyword>
<dbReference type="InterPro" id="IPR009057">
    <property type="entry name" value="Homeodomain-like_sf"/>
</dbReference>
<protein>
    <submittedName>
        <fullName evidence="4">AraC family transcriptional regulator</fullName>
    </submittedName>
</protein>
<dbReference type="PANTHER" id="PTHR47893">
    <property type="entry name" value="REGULATORY PROTEIN PCHR"/>
    <property type="match status" value="1"/>
</dbReference>
<evidence type="ECO:0000256" key="1">
    <source>
        <dbReference type="ARBA" id="ARBA00023015"/>
    </source>
</evidence>
<dbReference type="GO" id="GO:0043565">
    <property type="term" value="F:sequence-specific DNA binding"/>
    <property type="evidence" value="ECO:0007669"/>
    <property type="project" value="InterPro"/>
</dbReference>